<dbReference type="Gramene" id="OMO57287">
    <property type="protein sequence ID" value="OMO57287"/>
    <property type="gene ID" value="CCACVL1_25854"/>
</dbReference>
<protein>
    <submittedName>
        <fullName evidence="2">Uncharacterized protein</fullName>
    </submittedName>
</protein>
<evidence type="ECO:0000313" key="3">
    <source>
        <dbReference type="Proteomes" id="UP000188268"/>
    </source>
</evidence>
<keyword evidence="3" id="KW-1185">Reference proteome</keyword>
<comment type="caution">
    <text evidence="2">The sequence shown here is derived from an EMBL/GenBank/DDBJ whole genome shotgun (WGS) entry which is preliminary data.</text>
</comment>
<accession>A0A1R3GGV1</accession>
<organism evidence="2 3">
    <name type="scientific">Corchorus capsularis</name>
    <name type="common">Jute</name>
    <dbReference type="NCBI Taxonomy" id="210143"/>
    <lineage>
        <taxon>Eukaryota</taxon>
        <taxon>Viridiplantae</taxon>
        <taxon>Streptophyta</taxon>
        <taxon>Embryophyta</taxon>
        <taxon>Tracheophyta</taxon>
        <taxon>Spermatophyta</taxon>
        <taxon>Magnoliopsida</taxon>
        <taxon>eudicotyledons</taxon>
        <taxon>Gunneridae</taxon>
        <taxon>Pentapetalae</taxon>
        <taxon>rosids</taxon>
        <taxon>malvids</taxon>
        <taxon>Malvales</taxon>
        <taxon>Malvaceae</taxon>
        <taxon>Grewioideae</taxon>
        <taxon>Apeibeae</taxon>
        <taxon>Corchorus</taxon>
    </lineage>
</organism>
<evidence type="ECO:0000313" key="2">
    <source>
        <dbReference type="EMBL" id="OMO57287.1"/>
    </source>
</evidence>
<dbReference type="Proteomes" id="UP000188268">
    <property type="component" value="Unassembled WGS sequence"/>
</dbReference>
<sequence>MKDRTAPSKSIYGNYRHGSRTGGINNG</sequence>
<proteinExistence type="predicted"/>
<feature type="region of interest" description="Disordered" evidence="1">
    <location>
        <begin position="1"/>
        <end position="27"/>
    </location>
</feature>
<dbReference type="AlphaFoldDB" id="A0A1R3GGV1"/>
<reference evidence="2 3" key="1">
    <citation type="submission" date="2013-09" db="EMBL/GenBank/DDBJ databases">
        <title>Corchorus capsularis genome sequencing.</title>
        <authorList>
            <person name="Alam M."/>
            <person name="Haque M.S."/>
            <person name="Islam M.S."/>
            <person name="Emdad E.M."/>
            <person name="Islam M.M."/>
            <person name="Ahmed B."/>
            <person name="Halim A."/>
            <person name="Hossen Q.M.M."/>
            <person name="Hossain M.Z."/>
            <person name="Ahmed R."/>
            <person name="Khan M.M."/>
            <person name="Islam R."/>
            <person name="Rashid M.M."/>
            <person name="Khan S.A."/>
            <person name="Rahman M.S."/>
            <person name="Alam M."/>
        </authorList>
    </citation>
    <scope>NUCLEOTIDE SEQUENCE [LARGE SCALE GENOMIC DNA]</scope>
    <source>
        <strain evidence="3">cv. CVL-1</strain>
        <tissue evidence="2">Whole seedling</tissue>
    </source>
</reference>
<gene>
    <name evidence="2" type="ORF">CCACVL1_25854</name>
</gene>
<dbReference type="EMBL" id="AWWV01014392">
    <property type="protein sequence ID" value="OMO57287.1"/>
    <property type="molecule type" value="Genomic_DNA"/>
</dbReference>
<name>A0A1R3GGV1_COCAP</name>
<evidence type="ECO:0000256" key="1">
    <source>
        <dbReference type="SAM" id="MobiDB-lite"/>
    </source>
</evidence>